<dbReference type="InterPro" id="IPR039752">
    <property type="entry name" value="F-box_only"/>
</dbReference>
<dbReference type="PROSITE" id="PS50181">
    <property type="entry name" value="FBOX"/>
    <property type="match status" value="1"/>
</dbReference>
<dbReference type="InterPro" id="IPR001810">
    <property type="entry name" value="F-box_dom"/>
</dbReference>
<accession>A0A9D4ZG50</accession>
<dbReference type="InterPro" id="IPR008979">
    <property type="entry name" value="Galactose-bd-like_sf"/>
</dbReference>
<sequence length="320" mass="35865">MSICEDLPEALFSEIFQFLPASQVAGACSLVCRLWRDLADESPIWRDMCKEAGLSEMDCLRCLFGWKGLFGLVFGQNMVATPCFEPVPHMEMEAMKHQRLGAWEPKHRIMLNRISSLDDDHDDSHTYSFWAVEGGTVFQRGGGDGVVRECPPVGCPPCPAFPDRPVIATSFEWGKVQQCISFPTFSEMFIDSSPPLFISVWYAGRCDAESQIKLQVLFRDKSKHCIFFWDSGEIPARAGEWQELKAIIRGYPPGIQSIILKVGGMSLSSDKMAHGFFGAKFTGLKLKFVPPFEVRHFDARVVELGKAAMCSPKKCTLPFD</sequence>
<dbReference type="SMART" id="SM01198">
    <property type="entry name" value="FBA"/>
    <property type="match status" value="1"/>
</dbReference>
<keyword evidence="3" id="KW-1185">Reference proteome</keyword>
<dbReference type="PANTHER" id="PTHR12125">
    <property type="entry name" value="F-BOX ONLY PROTEIN 6-LIKE PROTEIN"/>
    <property type="match status" value="1"/>
</dbReference>
<evidence type="ECO:0000313" key="3">
    <source>
        <dbReference type="Proteomes" id="UP000886520"/>
    </source>
</evidence>
<evidence type="ECO:0000259" key="1">
    <source>
        <dbReference type="PROSITE" id="PS50181"/>
    </source>
</evidence>
<protein>
    <recommendedName>
        <fullName evidence="1">F-box domain-containing protein</fullName>
    </recommendedName>
</protein>
<dbReference type="GO" id="GO:0036503">
    <property type="term" value="P:ERAD pathway"/>
    <property type="evidence" value="ECO:0007669"/>
    <property type="project" value="TreeGrafter"/>
</dbReference>
<evidence type="ECO:0000313" key="2">
    <source>
        <dbReference type="EMBL" id="KAI5071561.1"/>
    </source>
</evidence>
<dbReference type="Pfam" id="PF12937">
    <property type="entry name" value="F-box-like"/>
    <property type="match status" value="1"/>
</dbReference>
<dbReference type="InterPro" id="IPR007397">
    <property type="entry name" value="F-box-assoc_dom"/>
</dbReference>
<feature type="domain" description="F-box" evidence="1">
    <location>
        <begin position="1"/>
        <end position="48"/>
    </location>
</feature>
<dbReference type="Gene3D" id="2.60.120.260">
    <property type="entry name" value="Galactose-binding domain-like"/>
    <property type="match status" value="1"/>
</dbReference>
<dbReference type="Gene3D" id="1.20.1280.50">
    <property type="match status" value="1"/>
</dbReference>
<dbReference type="SUPFAM" id="SSF81383">
    <property type="entry name" value="F-box domain"/>
    <property type="match status" value="1"/>
</dbReference>
<dbReference type="GO" id="GO:0061630">
    <property type="term" value="F:ubiquitin protein ligase activity"/>
    <property type="evidence" value="ECO:0007669"/>
    <property type="project" value="TreeGrafter"/>
</dbReference>
<gene>
    <name evidence="2" type="ORF">GOP47_0013812</name>
</gene>
<dbReference type="Proteomes" id="UP000886520">
    <property type="component" value="Chromosome 13"/>
</dbReference>
<dbReference type="GO" id="GO:0005737">
    <property type="term" value="C:cytoplasm"/>
    <property type="evidence" value="ECO:0007669"/>
    <property type="project" value="TreeGrafter"/>
</dbReference>
<organism evidence="2 3">
    <name type="scientific">Adiantum capillus-veneris</name>
    <name type="common">Maidenhair fern</name>
    <dbReference type="NCBI Taxonomy" id="13818"/>
    <lineage>
        <taxon>Eukaryota</taxon>
        <taxon>Viridiplantae</taxon>
        <taxon>Streptophyta</taxon>
        <taxon>Embryophyta</taxon>
        <taxon>Tracheophyta</taxon>
        <taxon>Polypodiopsida</taxon>
        <taxon>Polypodiidae</taxon>
        <taxon>Polypodiales</taxon>
        <taxon>Pteridineae</taxon>
        <taxon>Pteridaceae</taxon>
        <taxon>Vittarioideae</taxon>
        <taxon>Adiantum</taxon>
    </lineage>
</organism>
<dbReference type="GO" id="GO:0031146">
    <property type="term" value="P:SCF-dependent proteasomal ubiquitin-dependent protein catabolic process"/>
    <property type="evidence" value="ECO:0007669"/>
    <property type="project" value="TreeGrafter"/>
</dbReference>
<dbReference type="InterPro" id="IPR036047">
    <property type="entry name" value="F-box-like_dom_sf"/>
</dbReference>
<proteinExistence type="predicted"/>
<dbReference type="PANTHER" id="PTHR12125:SF5">
    <property type="entry name" value="F-BOX DOMAIN-CONTAINING PROTEIN"/>
    <property type="match status" value="1"/>
</dbReference>
<dbReference type="AlphaFoldDB" id="A0A9D4ZG50"/>
<dbReference type="EMBL" id="JABFUD020000013">
    <property type="protein sequence ID" value="KAI5071561.1"/>
    <property type="molecule type" value="Genomic_DNA"/>
</dbReference>
<dbReference type="SUPFAM" id="SSF49785">
    <property type="entry name" value="Galactose-binding domain-like"/>
    <property type="match status" value="1"/>
</dbReference>
<reference evidence="2" key="1">
    <citation type="submission" date="2021-01" db="EMBL/GenBank/DDBJ databases">
        <title>Adiantum capillus-veneris genome.</title>
        <authorList>
            <person name="Fang Y."/>
            <person name="Liao Q."/>
        </authorList>
    </citation>
    <scope>NUCLEOTIDE SEQUENCE</scope>
    <source>
        <strain evidence="2">H3</strain>
        <tissue evidence="2">Leaf</tissue>
    </source>
</reference>
<dbReference type="GO" id="GO:0019005">
    <property type="term" value="C:SCF ubiquitin ligase complex"/>
    <property type="evidence" value="ECO:0007669"/>
    <property type="project" value="TreeGrafter"/>
</dbReference>
<dbReference type="OrthoDB" id="1107553at2759"/>
<dbReference type="GO" id="GO:0006516">
    <property type="term" value="P:glycoprotein catabolic process"/>
    <property type="evidence" value="ECO:0007669"/>
    <property type="project" value="TreeGrafter"/>
</dbReference>
<comment type="caution">
    <text evidence="2">The sequence shown here is derived from an EMBL/GenBank/DDBJ whole genome shotgun (WGS) entry which is preliminary data.</text>
</comment>
<dbReference type="SMART" id="SM00256">
    <property type="entry name" value="FBOX"/>
    <property type="match status" value="1"/>
</dbReference>
<name>A0A9D4ZG50_ADICA</name>